<dbReference type="InterPro" id="IPR032466">
    <property type="entry name" value="Metal_Hydrolase"/>
</dbReference>
<reference evidence="2 3" key="1">
    <citation type="submission" date="2018-10" db="EMBL/GenBank/DDBJ databases">
        <title>Genomic Encyclopedia of Type Strains, Phase IV (KMG-IV): sequencing the most valuable type-strain genomes for metagenomic binning, comparative biology and taxonomic classification.</title>
        <authorList>
            <person name="Goeker M."/>
        </authorList>
    </citation>
    <scope>NUCLEOTIDE SEQUENCE [LARGE SCALE GENOMIC DNA]</scope>
    <source>
        <strain evidence="2 3">DSM 23229</strain>
    </source>
</reference>
<dbReference type="Proteomes" id="UP000281975">
    <property type="component" value="Unassembled WGS sequence"/>
</dbReference>
<evidence type="ECO:0000259" key="1">
    <source>
        <dbReference type="Pfam" id="PF04909"/>
    </source>
</evidence>
<proteinExistence type="predicted"/>
<dbReference type="EMBL" id="RBIN01000008">
    <property type="protein sequence ID" value="RKQ96902.1"/>
    <property type="molecule type" value="Genomic_DNA"/>
</dbReference>
<dbReference type="RefSeq" id="WP_121173679.1">
    <property type="nucleotide sequence ID" value="NZ_RBIN01000008.1"/>
</dbReference>
<organism evidence="2 3">
    <name type="scientific">Kushneria sinocarnis</name>
    <dbReference type="NCBI Taxonomy" id="595502"/>
    <lineage>
        <taxon>Bacteria</taxon>
        <taxon>Pseudomonadati</taxon>
        <taxon>Pseudomonadota</taxon>
        <taxon>Gammaproteobacteria</taxon>
        <taxon>Oceanospirillales</taxon>
        <taxon>Halomonadaceae</taxon>
        <taxon>Kushneria</taxon>
    </lineage>
</organism>
<evidence type="ECO:0000313" key="2">
    <source>
        <dbReference type="EMBL" id="RKQ96902.1"/>
    </source>
</evidence>
<dbReference type="InterPro" id="IPR052358">
    <property type="entry name" value="Aro_Compnd_Degr_Hydrolases"/>
</dbReference>
<dbReference type="AlphaFoldDB" id="A0A420WTY8"/>
<dbReference type="GO" id="GO:0016787">
    <property type="term" value="F:hydrolase activity"/>
    <property type="evidence" value="ECO:0007669"/>
    <property type="project" value="UniProtKB-KW"/>
</dbReference>
<name>A0A420WTY8_9GAMM</name>
<dbReference type="OrthoDB" id="9787654at2"/>
<keyword evidence="3" id="KW-1185">Reference proteome</keyword>
<dbReference type="SUPFAM" id="SSF51556">
    <property type="entry name" value="Metallo-dependent hydrolases"/>
    <property type="match status" value="1"/>
</dbReference>
<gene>
    <name evidence="2" type="ORF">C7446_2763</name>
</gene>
<evidence type="ECO:0000313" key="3">
    <source>
        <dbReference type="Proteomes" id="UP000281975"/>
    </source>
</evidence>
<sequence>MTSGNVTPLNRHHHAGAASTCFDAHCHIIDPRFGLVDNHGYRPEPFTIADYHRATRGLGIIGGAVVAGSFQGYDQQWLRTTLQELGPGFVGVAQLPFETTDEEIRSLAEAGVRALRFNLHRGPPTDFGQLEAMAQRCFELAGWHVELYCDVRDLAPHQTLLSRLPRGVIDHLGLSREGLGTLLALVEAGFKVKASGFGRTDLDIPATLAAVAERSPHALMFGTDLPSTRAPRAFHADDIGLIRHALGPEEARLALRDNALALYQPEQAPSTA</sequence>
<dbReference type="PANTHER" id="PTHR35563">
    <property type="entry name" value="BARREL METAL-DEPENDENT HYDROLASE, PUTATIVE (AFU_ORTHOLOGUE AFUA_1G16240)-RELATED"/>
    <property type="match status" value="1"/>
</dbReference>
<accession>A0A420WTY8</accession>
<feature type="domain" description="Amidohydrolase-related" evidence="1">
    <location>
        <begin position="23"/>
        <end position="263"/>
    </location>
</feature>
<dbReference type="Pfam" id="PF04909">
    <property type="entry name" value="Amidohydro_2"/>
    <property type="match status" value="1"/>
</dbReference>
<dbReference type="Gene3D" id="3.20.20.140">
    <property type="entry name" value="Metal-dependent hydrolases"/>
    <property type="match status" value="1"/>
</dbReference>
<comment type="caution">
    <text evidence="2">The sequence shown here is derived from an EMBL/GenBank/DDBJ whole genome shotgun (WGS) entry which is preliminary data.</text>
</comment>
<keyword evidence="2" id="KW-0378">Hydrolase</keyword>
<dbReference type="PANTHER" id="PTHR35563:SF2">
    <property type="entry name" value="BARREL METAL-DEPENDENT HYDROLASE, PUTATIVE (AFU_ORTHOLOGUE AFUA_1G16240)-RELATED"/>
    <property type="match status" value="1"/>
</dbReference>
<dbReference type="InterPro" id="IPR006680">
    <property type="entry name" value="Amidohydro-rel"/>
</dbReference>
<protein>
    <submittedName>
        <fullName evidence="2">Putative TIM-barrel fold metal-dependent hydrolase</fullName>
    </submittedName>
</protein>